<feature type="compositionally biased region" description="Low complexity" evidence="6">
    <location>
        <begin position="1"/>
        <end position="17"/>
    </location>
</feature>
<comment type="similarity">
    <text evidence="2">Belongs to the TBCC family.</text>
</comment>
<dbReference type="Gene3D" id="2.160.20.70">
    <property type="match status" value="1"/>
</dbReference>
<dbReference type="KEGG" id="dpp:DICPUDRAFT_37764"/>
<accession>F0ZTE0</accession>
<dbReference type="EMBL" id="GL871174">
    <property type="protein sequence ID" value="EGC32792.1"/>
    <property type="molecule type" value="Genomic_DNA"/>
</dbReference>
<keyword evidence="9" id="KW-1185">Reference proteome</keyword>
<name>F0ZTE0_DICPU</name>
<dbReference type="PANTHER" id="PTHR15139:SF0">
    <property type="entry name" value="TUBULIN-SPECIFIC CHAPERONE C"/>
    <property type="match status" value="1"/>
</dbReference>
<dbReference type="InterPro" id="IPR017901">
    <property type="entry name" value="C-CAP_CF_C-like"/>
</dbReference>
<dbReference type="Pfam" id="PF07986">
    <property type="entry name" value="TBCC"/>
    <property type="match status" value="1"/>
</dbReference>
<dbReference type="OMA" id="QFNIFVK"/>
<keyword evidence="4" id="KW-0007">Acetylation</keyword>
<reference evidence="9" key="1">
    <citation type="journal article" date="2011" name="Genome Biol.">
        <title>Comparative genomics of the social amoebae Dictyostelium discoideum and Dictyostelium purpureum.</title>
        <authorList>
            <consortium name="US DOE Joint Genome Institute (JGI-PGF)"/>
            <person name="Sucgang R."/>
            <person name="Kuo A."/>
            <person name="Tian X."/>
            <person name="Salerno W."/>
            <person name="Parikh A."/>
            <person name="Feasley C.L."/>
            <person name="Dalin E."/>
            <person name="Tu H."/>
            <person name="Huang E."/>
            <person name="Barry K."/>
            <person name="Lindquist E."/>
            <person name="Shapiro H."/>
            <person name="Bruce D."/>
            <person name="Schmutz J."/>
            <person name="Salamov A."/>
            <person name="Fey P."/>
            <person name="Gaudet P."/>
            <person name="Anjard C."/>
            <person name="Babu M.M."/>
            <person name="Basu S."/>
            <person name="Bushmanova Y."/>
            <person name="van der Wel H."/>
            <person name="Katoh-Kurasawa M."/>
            <person name="Dinh C."/>
            <person name="Coutinho P.M."/>
            <person name="Saito T."/>
            <person name="Elias M."/>
            <person name="Schaap P."/>
            <person name="Kay R.R."/>
            <person name="Henrissat B."/>
            <person name="Eichinger L."/>
            <person name="Rivero F."/>
            <person name="Putnam N.H."/>
            <person name="West C.M."/>
            <person name="Loomis W.F."/>
            <person name="Chisholm R.L."/>
            <person name="Shaulsky G."/>
            <person name="Strassmann J.E."/>
            <person name="Queller D.C."/>
            <person name="Kuspa A."/>
            <person name="Grigoriev I.V."/>
        </authorList>
    </citation>
    <scope>NUCLEOTIDE SEQUENCE [LARGE SCALE GENOMIC DNA]</scope>
    <source>
        <strain evidence="9">QSDP1</strain>
    </source>
</reference>
<dbReference type="GeneID" id="10508235"/>
<comment type="subunit">
    <text evidence="5">Supercomplex made of cofactors A to E. Cofactors A and D function by capturing and stabilizing tubulin in a quasi-native conformation. Cofactor E binds to the cofactor D-tubulin complex; interaction with cofactor C then causes the release of tubulin polypeptides that are committed to the native state.</text>
</comment>
<dbReference type="PANTHER" id="PTHR15139">
    <property type="entry name" value="TUBULIN FOLDING COFACTOR C"/>
    <property type="match status" value="1"/>
</dbReference>
<comment type="subcellular location">
    <subcellularLocation>
        <location evidence="1">Cytoplasm</location>
    </subcellularLocation>
</comment>
<dbReference type="GO" id="GO:0007023">
    <property type="term" value="P:post-chaperonin tubulin folding pathway"/>
    <property type="evidence" value="ECO:0007669"/>
    <property type="project" value="InterPro"/>
</dbReference>
<evidence type="ECO:0000259" key="7">
    <source>
        <dbReference type="PROSITE" id="PS51329"/>
    </source>
</evidence>
<evidence type="ECO:0000256" key="6">
    <source>
        <dbReference type="SAM" id="MobiDB-lite"/>
    </source>
</evidence>
<feature type="domain" description="C-CAP/cofactor C-like" evidence="7">
    <location>
        <begin position="204"/>
        <end position="353"/>
    </location>
</feature>
<dbReference type="VEuPathDB" id="AmoebaDB:DICPUDRAFT_37764"/>
<keyword evidence="3" id="KW-0963">Cytoplasm</keyword>
<evidence type="ECO:0000313" key="8">
    <source>
        <dbReference type="EMBL" id="EGC32792.1"/>
    </source>
</evidence>
<dbReference type="eggNOG" id="KOG2512">
    <property type="taxonomic scope" value="Eukaryota"/>
</dbReference>
<dbReference type="InParanoid" id="F0ZTE0"/>
<dbReference type="GO" id="GO:0015631">
    <property type="term" value="F:tubulin binding"/>
    <property type="evidence" value="ECO:0007669"/>
    <property type="project" value="InterPro"/>
</dbReference>
<feature type="region of interest" description="Disordered" evidence="6">
    <location>
        <begin position="1"/>
        <end position="42"/>
    </location>
</feature>
<dbReference type="InterPro" id="IPR031925">
    <property type="entry name" value="TBCC_N"/>
</dbReference>
<dbReference type="PROSITE" id="PS51329">
    <property type="entry name" value="C_CAP_COFACTOR_C"/>
    <property type="match status" value="1"/>
</dbReference>
<evidence type="ECO:0000256" key="3">
    <source>
        <dbReference type="ARBA" id="ARBA00022490"/>
    </source>
</evidence>
<dbReference type="Pfam" id="PF16752">
    <property type="entry name" value="TBCC_N"/>
    <property type="match status" value="1"/>
</dbReference>
<dbReference type="GO" id="GO:0005737">
    <property type="term" value="C:cytoplasm"/>
    <property type="evidence" value="ECO:0000318"/>
    <property type="project" value="GO_Central"/>
</dbReference>
<dbReference type="FunCoup" id="F0ZTE0">
    <property type="interactions" value="94"/>
</dbReference>
<sequence length="389" mass="45073">MNVNNNNNNKNNPNNNNKAHDNDVDLNRSNNDDNFNNNSIKESKLTTFKKQFHELEQQRLQSKLEKRKISNEEQIDQSSTTTTSEILRLINNMSNEIEERLNQILSVDKEKIKSEFDLLEEKLSDINSITTLNSHILTQYDIKSILDNIENLKRQIEKSKEKNLPKQKLSLTRKKPTANKASPTITNVSLSNNIEDTNTPITNPDKEPIFSSSLISGFNNETLHYPPKENNINNNENSINDLLISNLNNCKIYLDMKFLTALKINNLNNCTIIGYSPIDGSIFIDSCKESTFVLVSRQLRIHYCLNCQFNIFVKSNPIIEGCKEMKFSSFNSYFKQQESEGNNQQIDYSRFSNYSFDLENNNIDTDKWKMVNDFDWLQSRPSPNWSILN</sequence>
<dbReference type="AlphaFoldDB" id="F0ZTE0"/>
<dbReference type="RefSeq" id="XP_003290680.1">
    <property type="nucleotide sequence ID" value="XM_003290632.1"/>
</dbReference>
<dbReference type="STRING" id="5786.F0ZTE0"/>
<dbReference type="InterPro" id="IPR027684">
    <property type="entry name" value="TBCC"/>
</dbReference>
<dbReference type="InterPro" id="IPR038397">
    <property type="entry name" value="TBCC_N_sf"/>
</dbReference>
<evidence type="ECO:0000256" key="4">
    <source>
        <dbReference type="ARBA" id="ARBA00022990"/>
    </source>
</evidence>
<dbReference type="InterPro" id="IPR016098">
    <property type="entry name" value="CAP/MinC_C"/>
</dbReference>
<evidence type="ECO:0000313" key="9">
    <source>
        <dbReference type="Proteomes" id="UP000001064"/>
    </source>
</evidence>
<dbReference type="Gene3D" id="1.20.58.1250">
    <property type="entry name" value="Tubulin Binding Cofactor C, N-terminal domain"/>
    <property type="match status" value="1"/>
</dbReference>
<dbReference type="GO" id="GO:0007021">
    <property type="term" value="P:tubulin complex assembly"/>
    <property type="evidence" value="ECO:0000318"/>
    <property type="project" value="GO_Central"/>
</dbReference>
<evidence type="ECO:0000256" key="1">
    <source>
        <dbReference type="ARBA" id="ARBA00004496"/>
    </source>
</evidence>
<evidence type="ECO:0000256" key="5">
    <source>
        <dbReference type="ARBA" id="ARBA00026055"/>
    </source>
</evidence>
<gene>
    <name evidence="8" type="ORF">DICPUDRAFT_37764</name>
</gene>
<dbReference type="GO" id="GO:0006457">
    <property type="term" value="P:protein folding"/>
    <property type="evidence" value="ECO:0000318"/>
    <property type="project" value="GO_Central"/>
</dbReference>
<dbReference type="Proteomes" id="UP000001064">
    <property type="component" value="Unassembled WGS sequence"/>
</dbReference>
<proteinExistence type="inferred from homology"/>
<organism evidence="8 9">
    <name type="scientific">Dictyostelium purpureum</name>
    <name type="common">Slime mold</name>
    <dbReference type="NCBI Taxonomy" id="5786"/>
    <lineage>
        <taxon>Eukaryota</taxon>
        <taxon>Amoebozoa</taxon>
        <taxon>Evosea</taxon>
        <taxon>Eumycetozoa</taxon>
        <taxon>Dictyostelia</taxon>
        <taxon>Dictyosteliales</taxon>
        <taxon>Dictyosteliaceae</taxon>
        <taxon>Dictyostelium</taxon>
    </lineage>
</organism>
<feature type="compositionally biased region" description="Low complexity" evidence="6">
    <location>
        <begin position="27"/>
        <end position="39"/>
    </location>
</feature>
<dbReference type="InterPro" id="IPR012945">
    <property type="entry name" value="Tubulin-bd_cofactor_C_dom"/>
</dbReference>
<dbReference type="OrthoDB" id="194775at2759"/>
<protein>
    <recommendedName>
        <fullName evidence="7">C-CAP/cofactor C-like domain-containing protein</fullName>
    </recommendedName>
</protein>
<evidence type="ECO:0000256" key="2">
    <source>
        <dbReference type="ARBA" id="ARBA00008848"/>
    </source>
</evidence>